<dbReference type="RefSeq" id="WP_202013060.1">
    <property type="nucleotide sequence ID" value="NZ_JAERRB010000007.1"/>
</dbReference>
<sequence>MTRPIFVLLFCLSLFHCTSPKSPAVAFYYWRTTFDLSPEEQWTLKENNVSHLYVRYFDVVLKNGVPMPLSAVAFRSAPGALNIVPVVYLKNEVMLAKDVDVNDLAKKILSLILQVNKQQNITTSEVQIDCDWTLTSKDTYFSFLEALKKAGAKKLSATIRLHQVKYFKRTGVPAVDRGVLMYYNMGHIAADSSNSIYDRRTATRYTESLKHYPLPLDVALPVFSWGLHIRGNKVIALLNKVDVNTFAGDTSFRKQEGIPFFEVTHNVLKLDHFFEAGDRIKIESIAAADLTEMANDLTGVLAQPPAEVIFYDLDTFNLKHYRDEDNLYQNTGRAF</sequence>
<evidence type="ECO:0008006" key="3">
    <source>
        <dbReference type="Google" id="ProtNLM"/>
    </source>
</evidence>
<name>A0ABS1KW99_9BACT</name>
<reference evidence="1 2" key="1">
    <citation type="submission" date="2021-01" db="EMBL/GenBank/DDBJ databases">
        <title>Chryseolinea sp. Jin1 Genome sequencing and assembly.</title>
        <authorList>
            <person name="Kim I."/>
        </authorList>
    </citation>
    <scope>NUCLEOTIDE SEQUENCE [LARGE SCALE GENOMIC DNA]</scope>
    <source>
        <strain evidence="1 2">Jin1</strain>
    </source>
</reference>
<accession>A0ABS1KW99</accession>
<protein>
    <recommendedName>
        <fullName evidence="3">GerMN domain-containing protein</fullName>
    </recommendedName>
</protein>
<proteinExistence type="predicted"/>
<organism evidence="1 2">
    <name type="scientific">Chryseolinea lacunae</name>
    <dbReference type="NCBI Taxonomy" id="2801331"/>
    <lineage>
        <taxon>Bacteria</taxon>
        <taxon>Pseudomonadati</taxon>
        <taxon>Bacteroidota</taxon>
        <taxon>Cytophagia</taxon>
        <taxon>Cytophagales</taxon>
        <taxon>Fulvivirgaceae</taxon>
        <taxon>Chryseolinea</taxon>
    </lineage>
</organism>
<evidence type="ECO:0000313" key="2">
    <source>
        <dbReference type="Proteomes" id="UP000613030"/>
    </source>
</evidence>
<gene>
    <name evidence="1" type="ORF">JI741_20860</name>
</gene>
<comment type="caution">
    <text evidence="1">The sequence shown here is derived from an EMBL/GenBank/DDBJ whole genome shotgun (WGS) entry which is preliminary data.</text>
</comment>
<keyword evidence="2" id="KW-1185">Reference proteome</keyword>
<dbReference type="EMBL" id="JAERRB010000007">
    <property type="protein sequence ID" value="MBL0743694.1"/>
    <property type="molecule type" value="Genomic_DNA"/>
</dbReference>
<dbReference type="Proteomes" id="UP000613030">
    <property type="component" value="Unassembled WGS sequence"/>
</dbReference>
<evidence type="ECO:0000313" key="1">
    <source>
        <dbReference type="EMBL" id="MBL0743694.1"/>
    </source>
</evidence>